<feature type="domain" description="YgjP-like metallopeptidase" evidence="1">
    <location>
        <begin position="51"/>
        <end position="256"/>
    </location>
</feature>
<dbReference type="InterPro" id="IPR002725">
    <property type="entry name" value="YgjP-like_metallopeptidase"/>
</dbReference>
<dbReference type="GO" id="GO:0008237">
    <property type="term" value="F:metallopeptidase activity"/>
    <property type="evidence" value="ECO:0007669"/>
    <property type="project" value="UniProtKB-KW"/>
</dbReference>
<dbReference type="Gene3D" id="3.30.2010.10">
    <property type="entry name" value="Metalloproteases ('zincins'), catalytic domain"/>
    <property type="match status" value="1"/>
</dbReference>
<dbReference type="PANTHER" id="PTHR30399">
    <property type="entry name" value="UNCHARACTERIZED PROTEIN YGJP"/>
    <property type="match status" value="1"/>
</dbReference>
<dbReference type="Pfam" id="PF01863">
    <property type="entry name" value="YgjP-like"/>
    <property type="match status" value="1"/>
</dbReference>
<dbReference type="EMBL" id="JARXHW010000006">
    <property type="protein sequence ID" value="MDQ8206675.1"/>
    <property type="molecule type" value="Genomic_DNA"/>
</dbReference>
<dbReference type="Proteomes" id="UP001225316">
    <property type="component" value="Unassembled WGS sequence"/>
</dbReference>
<protein>
    <submittedName>
        <fullName evidence="2">SprT family zinc-dependent metalloprotease</fullName>
        <ecNumber evidence="2">3.4.-.-</ecNumber>
    </submittedName>
</protein>
<gene>
    <name evidence="2" type="ORF">QEH52_04085</name>
</gene>
<dbReference type="InterPro" id="IPR053136">
    <property type="entry name" value="UTP_pyrophosphatase-like"/>
</dbReference>
<keyword evidence="2" id="KW-0482">Metalloprotease</keyword>
<organism evidence="2 3">
    <name type="scientific">Thalassobacterium maritimum</name>
    <dbReference type="NCBI Taxonomy" id="3041265"/>
    <lineage>
        <taxon>Bacteria</taxon>
        <taxon>Pseudomonadati</taxon>
        <taxon>Verrucomicrobiota</taxon>
        <taxon>Opitutia</taxon>
        <taxon>Puniceicoccales</taxon>
        <taxon>Coraliomargaritaceae</taxon>
        <taxon>Thalassobacterium</taxon>
    </lineage>
</organism>
<name>A0ABU1AU73_9BACT</name>
<keyword evidence="2" id="KW-0645">Protease</keyword>
<comment type="caution">
    <text evidence="2">The sequence shown here is derived from an EMBL/GenBank/DDBJ whole genome shotgun (WGS) entry which is preliminary data.</text>
</comment>
<keyword evidence="3" id="KW-1185">Reference proteome</keyword>
<evidence type="ECO:0000259" key="1">
    <source>
        <dbReference type="Pfam" id="PF01863"/>
    </source>
</evidence>
<proteinExistence type="predicted"/>
<accession>A0ABU1AU73</accession>
<sequence length="264" mass="31355">MSISTSSVNLGYKFMKRKFFYRHARKLQRCDPLLRMSLDFEYSIQRSAKRKRLTITVERDRTVVVHAPTSVSETKIEEILLAKQRWIRDKINHTQKYTAAIHPPGKEIVNGESALYLGRHYQIELIPEKEKTIRFEQKFLIPAWLASGRRTVLRSWYKERAEEKILPKVEKFAQQLGVNYGKARLIDDLYRWGSCTPNDNLHFNWRLIKAPVYVIDYVIIHELAHLRESNHTPRFWSIVHSQCPKMDKAKQWLKEHGQILEEEV</sequence>
<dbReference type="CDD" id="cd07344">
    <property type="entry name" value="M48_yhfN_like"/>
    <property type="match status" value="1"/>
</dbReference>
<reference evidence="2 3" key="1">
    <citation type="submission" date="2023-04" db="EMBL/GenBank/DDBJ databases">
        <title>A novel bacteria isolated from coastal sediment.</title>
        <authorList>
            <person name="Liu X.-J."/>
            <person name="Du Z.-J."/>
        </authorList>
    </citation>
    <scope>NUCLEOTIDE SEQUENCE [LARGE SCALE GENOMIC DNA]</scope>
    <source>
        <strain evidence="2 3">SDUM461003</strain>
    </source>
</reference>
<evidence type="ECO:0000313" key="3">
    <source>
        <dbReference type="Proteomes" id="UP001225316"/>
    </source>
</evidence>
<keyword evidence="2" id="KW-0378">Hydrolase</keyword>
<dbReference type="PANTHER" id="PTHR30399:SF1">
    <property type="entry name" value="UTP PYROPHOSPHATASE"/>
    <property type="match status" value="1"/>
</dbReference>
<dbReference type="EC" id="3.4.-.-" evidence="2"/>
<evidence type="ECO:0000313" key="2">
    <source>
        <dbReference type="EMBL" id="MDQ8206675.1"/>
    </source>
</evidence>